<protein>
    <submittedName>
        <fullName evidence="1">Uncharacterized protein</fullName>
    </submittedName>
</protein>
<gene>
    <name evidence="1" type="ORF">I79_026128</name>
</gene>
<reference evidence="2" key="1">
    <citation type="journal article" date="2011" name="Nat. Biotechnol.">
        <title>The genomic sequence of the Chinese hamster ovary (CHO)-K1 cell line.</title>
        <authorList>
            <person name="Xu X."/>
            <person name="Nagarajan H."/>
            <person name="Lewis N.E."/>
            <person name="Pan S."/>
            <person name="Cai Z."/>
            <person name="Liu X."/>
            <person name="Chen W."/>
            <person name="Xie M."/>
            <person name="Wang W."/>
            <person name="Hammond S."/>
            <person name="Andersen M.R."/>
            <person name="Neff N."/>
            <person name="Passarelli B."/>
            <person name="Koh W."/>
            <person name="Fan H.C."/>
            <person name="Wang J."/>
            <person name="Gui Y."/>
            <person name="Lee K.H."/>
            <person name="Betenbaugh M.J."/>
            <person name="Quake S.R."/>
            <person name="Famili I."/>
            <person name="Palsson B.O."/>
            <person name="Wang J."/>
        </authorList>
    </citation>
    <scope>NUCLEOTIDE SEQUENCE [LARGE SCALE GENOMIC DNA]</scope>
    <source>
        <strain evidence="2">CHO K1 cell line</strain>
    </source>
</reference>
<evidence type="ECO:0000313" key="2">
    <source>
        <dbReference type="Proteomes" id="UP000001075"/>
    </source>
</evidence>
<dbReference type="Proteomes" id="UP000001075">
    <property type="component" value="Unassembled WGS sequence"/>
</dbReference>
<dbReference type="AlphaFoldDB" id="G3IQ39"/>
<sequence>MGVTDCPPSCDRWTLWRDKHQVKNIAAFHSSGRPELPIFPLKCIVEMINF</sequence>
<dbReference type="InParanoid" id="G3IQ39"/>
<name>G3IQ39_CRIGR</name>
<accession>G3IQ39</accession>
<organism evidence="1 2">
    <name type="scientific">Cricetulus griseus</name>
    <name type="common">Chinese hamster</name>
    <name type="synonym">Cricetulus barabensis griseus</name>
    <dbReference type="NCBI Taxonomy" id="10029"/>
    <lineage>
        <taxon>Eukaryota</taxon>
        <taxon>Metazoa</taxon>
        <taxon>Chordata</taxon>
        <taxon>Craniata</taxon>
        <taxon>Vertebrata</taxon>
        <taxon>Euteleostomi</taxon>
        <taxon>Mammalia</taxon>
        <taxon>Eutheria</taxon>
        <taxon>Euarchontoglires</taxon>
        <taxon>Glires</taxon>
        <taxon>Rodentia</taxon>
        <taxon>Myomorpha</taxon>
        <taxon>Muroidea</taxon>
        <taxon>Cricetidae</taxon>
        <taxon>Cricetinae</taxon>
        <taxon>Cricetulus</taxon>
    </lineage>
</organism>
<dbReference type="EMBL" id="JH024656">
    <property type="protein sequence ID" value="EGV91237.1"/>
    <property type="molecule type" value="Genomic_DNA"/>
</dbReference>
<proteinExistence type="predicted"/>
<evidence type="ECO:0000313" key="1">
    <source>
        <dbReference type="EMBL" id="EGV91237.1"/>
    </source>
</evidence>